<evidence type="ECO:0000313" key="2">
    <source>
        <dbReference type="Proteomes" id="UP000033956"/>
    </source>
</evidence>
<dbReference type="Proteomes" id="UP000033956">
    <property type="component" value="Unassembled WGS sequence"/>
</dbReference>
<dbReference type="SUPFAM" id="SSF55961">
    <property type="entry name" value="Bet v1-like"/>
    <property type="match status" value="1"/>
</dbReference>
<dbReference type="Gene3D" id="3.30.530.20">
    <property type="match status" value="1"/>
</dbReference>
<sequence>MDHRYGFVSRWTVGAPRERCWDEVERMLRPGGSGAHWWPGVTVSDGPALLAAGEGLTLIVRSPLGYRLRVRLRLTEVVAGEMLAASSTGDLRGAGSLMIEPGAAAGESVLTIRWDVATTRAWMNATGWLLRPAFERAHTRVMAHGEAGLRRALDGSV</sequence>
<dbReference type="PATRIC" id="fig|92835.4.peg.3077"/>
<dbReference type="EMBL" id="JYIZ01000056">
    <property type="protein sequence ID" value="KJL38052.1"/>
    <property type="molecule type" value="Genomic_DNA"/>
</dbReference>
<organism evidence="1 2">
    <name type="scientific">Microbacterium terrae</name>
    <dbReference type="NCBI Taxonomy" id="69369"/>
    <lineage>
        <taxon>Bacteria</taxon>
        <taxon>Bacillati</taxon>
        <taxon>Actinomycetota</taxon>
        <taxon>Actinomycetes</taxon>
        <taxon>Micrococcales</taxon>
        <taxon>Microbacteriaceae</taxon>
        <taxon>Microbacterium</taxon>
    </lineage>
</organism>
<accession>A0A0M2H3E9</accession>
<dbReference type="OrthoDB" id="5402478at2"/>
<dbReference type="RefSeq" id="WP_052682611.1">
    <property type="nucleotide sequence ID" value="NZ_BAAAUP010000013.1"/>
</dbReference>
<dbReference type="InterPro" id="IPR023393">
    <property type="entry name" value="START-like_dom_sf"/>
</dbReference>
<reference evidence="1 2" key="1">
    <citation type="submission" date="2015-02" db="EMBL/GenBank/DDBJ databases">
        <title>Draft genome sequences of ten Microbacterium spp. with emphasis on heavy metal contaminated environments.</title>
        <authorList>
            <person name="Corretto E."/>
        </authorList>
    </citation>
    <scope>NUCLEOTIDE SEQUENCE [LARGE SCALE GENOMIC DNA]</scope>
    <source>
        <strain evidence="1 2">DSM 12510</strain>
    </source>
</reference>
<protein>
    <recommendedName>
        <fullName evidence="3">Polyketide cyclase / dehydrase and lipid transport</fullName>
    </recommendedName>
</protein>
<proteinExistence type="predicted"/>
<dbReference type="AlphaFoldDB" id="A0A0M2H3E9"/>
<keyword evidence="2" id="KW-1185">Reference proteome</keyword>
<name>A0A0M2H3E9_9MICO</name>
<comment type="caution">
    <text evidence="1">The sequence shown here is derived from an EMBL/GenBank/DDBJ whole genome shotgun (WGS) entry which is preliminary data.</text>
</comment>
<evidence type="ECO:0000313" key="1">
    <source>
        <dbReference type="EMBL" id="KJL38052.1"/>
    </source>
</evidence>
<dbReference type="STRING" id="92835.RS81_03050"/>
<gene>
    <name evidence="1" type="ORF">RS81_03050</name>
</gene>
<evidence type="ECO:0008006" key="3">
    <source>
        <dbReference type="Google" id="ProtNLM"/>
    </source>
</evidence>